<keyword evidence="1 3" id="KW-0820">tRNA-binding</keyword>
<dbReference type="PATRIC" id="fig|319652.3.peg.309"/>
<keyword evidence="6" id="KW-1185">Reference proteome</keyword>
<dbReference type="EMBL" id="JQBR01000001">
    <property type="protein sequence ID" value="KRN67762.1"/>
    <property type="molecule type" value="Genomic_DNA"/>
</dbReference>
<evidence type="ECO:0000259" key="4">
    <source>
        <dbReference type="PROSITE" id="PS50886"/>
    </source>
</evidence>
<dbReference type="STRING" id="319652.IV80_GL000306"/>
<reference evidence="5 6" key="1">
    <citation type="journal article" date="2015" name="Genome Announc.">
        <title>Expanding the biotechnology potential of lactobacilli through comparative genomics of 213 strains and associated genera.</title>
        <authorList>
            <person name="Sun Z."/>
            <person name="Harris H.M."/>
            <person name="McCann A."/>
            <person name="Guo C."/>
            <person name="Argimon S."/>
            <person name="Zhang W."/>
            <person name="Yang X."/>
            <person name="Jeffery I.B."/>
            <person name="Cooney J.C."/>
            <person name="Kagawa T.F."/>
            <person name="Liu W."/>
            <person name="Song Y."/>
            <person name="Salvetti E."/>
            <person name="Wrobel A."/>
            <person name="Rasinkangas P."/>
            <person name="Parkhill J."/>
            <person name="Rea M.C."/>
            <person name="O'Sullivan O."/>
            <person name="Ritari J."/>
            <person name="Douillard F.P."/>
            <person name="Paul Ross R."/>
            <person name="Yang R."/>
            <person name="Briner A.E."/>
            <person name="Felis G.E."/>
            <person name="de Vos W.M."/>
            <person name="Barrangou R."/>
            <person name="Klaenhammer T.R."/>
            <person name="Caufield P.W."/>
            <person name="Cui Y."/>
            <person name="Zhang H."/>
            <person name="O'Toole P.W."/>
        </authorList>
    </citation>
    <scope>NUCLEOTIDE SEQUENCE [LARGE SCALE GENOMIC DNA]</scope>
    <source>
        <strain evidence="5 6">DSM 17757</strain>
    </source>
</reference>
<feature type="domain" description="TRNA-binding" evidence="4">
    <location>
        <begin position="91"/>
        <end position="204"/>
    </location>
</feature>
<protein>
    <submittedName>
        <fullName evidence="5">EMAP domain-containing protein</fullName>
    </submittedName>
</protein>
<dbReference type="InterPro" id="IPR027855">
    <property type="entry name" value="DUF4479"/>
</dbReference>
<dbReference type="Gene3D" id="2.40.50.140">
    <property type="entry name" value="Nucleic acid-binding proteins"/>
    <property type="match status" value="1"/>
</dbReference>
<evidence type="ECO:0000256" key="3">
    <source>
        <dbReference type="PROSITE-ProRule" id="PRU00209"/>
    </source>
</evidence>
<organism evidence="5 6">
    <name type="scientific">Pediococcus cellicola</name>
    <dbReference type="NCBI Taxonomy" id="319652"/>
    <lineage>
        <taxon>Bacteria</taxon>
        <taxon>Bacillati</taxon>
        <taxon>Bacillota</taxon>
        <taxon>Bacilli</taxon>
        <taxon>Lactobacillales</taxon>
        <taxon>Lactobacillaceae</taxon>
        <taxon>Pediococcus</taxon>
    </lineage>
</organism>
<keyword evidence="2 3" id="KW-0694">RNA-binding</keyword>
<dbReference type="NCBIfam" id="NF045760">
    <property type="entry name" value="YtpR"/>
    <property type="match status" value="1"/>
</dbReference>
<dbReference type="InterPro" id="IPR002547">
    <property type="entry name" value="tRNA-bd_dom"/>
</dbReference>
<evidence type="ECO:0000256" key="1">
    <source>
        <dbReference type="ARBA" id="ARBA00022555"/>
    </source>
</evidence>
<dbReference type="RefSeq" id="WP_057748463.1">
    <property type="nucleotide sequence ID" value="NZ_BJVH01000001.1"/>
</dbReference>
<dbReference type="Pfam" id="PF01588">
    <property type="entry name" value="tRNA_bind"/>
    <property type="match status" value="1"/>
</dbReference>
<dbReference type="InterPro" id="IPR037154">
    <property type="entry name" value="YtpR-like_sf"/>
</dbReference>
<sequence>MLISSYNPKELGDVLICILRPDVETQAVETKGAITRIYDQQTNETLGYNFKQVSDYLKELHGAGQLILTVEQVDLLNTQLTSVGFEGELVADTQNKFIVGYVETAEQHPDSDHLLVTQTLVDRDEKVQIVSGSPNMQAHIRVVVAKVGAMMPDGLIIWPGSLRGVESNGMICSARELHLPNAPQKKGALILPENDDFKVGLPFDFSKGAKLFQAK</sequence>
<dbReference type="Proteomes" id="UP000051568">
    <property type="component" value="Unassembled WGS sequence"/>
</dbReference>
<dbReference type="InterPro" id="IPR033714">
    <property type="entry name" value="tRNA_bind_bactPheRS"/>
</dbReference>
<proteinExistence type="predicted"/>
<dbReference type="AlphaFoldDB" id="A0A0R2IRE1"/>
<dbReference type="CDD" id="cd02796">
    <property type="entry name" value="tRNA_bind_bactPheRS"/>
    <property type="match status" value="1"/>
</dbReference>
<evidence type="ECO:0000313" key="5">
    <source>
        <dbReference type="EMBL" id="KRN67762.1"/>
    </source>
</evidence>
<dbReference type="OrthoDB" id="9805455at2"/>
<evidence type="ECO:0000313" key="6">
    <source>
        <dbReference type="Proteomes" id="UP000051568"/>
    </source>
</evidence>
<dbReference type="Pfam" id="PF14794">
    <property type="entry name" value="DUF4479"/>
    <property type="match status" value="1"/>
</dbReference>
<dbReference type="PROSITE" id="PS50886">
    <property type="entry name" value="TRBD"/>
    <property type="match status" value="1"/>
</dbReference>
<gene>
    <name evidence="5" type="ORF">IV80_GL000306</name>
</gene>
<comment type="caution">
    <text evidence="5">The sequence shown here is derived from an EMBL/GenBank/DDBJ whole genome shotgun (WGS) entry which is preliminary data.</text>
</comment>
<dbReference type="SUPFAM" id="SSF50249">
    <property type="entry name" value="Nucleic acid-binding proteins"/>
    <property type="match status" value="1"/>
</dbReference>
<dbReference type="Gene3D" id="3.30.1940.10">
    <property type="entry name" value="YtpR-like"/>
    <property type="match status" value="1"/>
</dbReference>
<dbReference type="InterPro" id="IPR012340">
    <property type="entry name" value="NA-bd_OB-fold"/>
</dbReference>
<accession>A0A0R2IRE1</accession>
<dbReference type="GO" id="GO:0000049">
    <property type="term" value="F:tRNA binding"/>
    <property type="evidence" value="ECO:0007669"/>
    <property type="project" value="UniProtKB-UniRule"/>
</dbReference>
<name>A0A0R2IRE1_9LACO</name>
<evidence type="ECO:0000256" key="2">
    <source>
        <dbReference type="ARBA" id="ARBA00022884"/>
    </source>
</evidence>